<dbReference type="Proteomes" id="UP000807306">
    <property type="component" value="Unassembled WGS sequence"/>
</dbReference>
<feature type="compositionally biased region" description="Low complexity" evidence="1">
    <location>
        <begin position="536"/>
        <end position="546"/>
    </location>
</feature>
<feature type="region of interest" description="Disordered" evidence="1">
    <location>
        <begin position="511"/>
        <end position="676"/>
    </location>
</feature>
<feature type="compositionally biased region" description="Polar residues" evidence="1">
    <location>
        <begin position="518"/>
        <end position="535"/>
    </location>
</feature>
<name>A0A9P6EDH2_9AGAR</name>
<feature type="compositionally biased region" description="Acidic residues" evidence="1">
    <location>
        <begin position="250"/>
        <end position="264"/>
    </location>
</feature>
<comment type="caution">
    <text evidence="2">The sequence shown here is derived from an EMBL/GenBank/DDBJ whole genome shotgun (WGS) entry which is preliminary data.</text>
</comment>
<sequence>MEKRIRAEPSNTTTARKSGSGSAFGPTQSTSVQPRPTQSGVAPGGNAHQRGLDVPNQSIPRVRFEQRRSNTSSSSSYPFIRHQLVGPIANLPVTARKAGSTPQSLRKQAQPVLSTPTSFFRKNVTPLKPLWKMLDEDHEQRSRKVKGDALGGAARRISSTSSRRPVDDKDTITISIDDPGRITARIGPGLKLTVVSANGEEAEESTGDERPKKSVNRPEPINNKPQIARKSGARKTKSMDVTPPSSPDGSEMEIDSDDGEDQLEDQSQTRSVETLLITTTTKRAGAKKTARVSTSPDLMILDSPPPAMKMKLQAPVLKTAPKITIPLAQLKPDPENELDDRAILYDIGNAQTIRHPNKTTPIPHDQLLEAVEALTLGVIRMQVTRRLPFLRRNLKQGFMKRCEALFVPIYRDLRKGKVSLSVIYEHVGESSYESPEKLDKWLCPLCTLFDEFETREMLDCHLKWDHREVFWDWEEVVDEDADENEERQSWLLTLTVPETFHSRASAIRESTFPEFPSSIKQPQQPRTPERSSTVLPTTAETTPTPANVISSPLPYVTLSPTTATPSQRLPLPTRIDRGAFSPASRLPPSATPSATPSVVKFSTPPPLTSRATSYSSTSLTTSTTSATATLSTVASSTSLGRTATPGPSTTPSPGPRYPTPPPRSNPRGPAAQKPYLPAHSEYGGPTVWYSCRPGGECLLDLLGTLPLEPFGLLAWEVLDREGEIFEADDIRDEYKVMHSLWARWSMLHRLEFIANYLEGTITFVDEYWKMIHRAAGWDALRYWLLMLLANRFLTGSDVAQVLLHYEELTGMANWYD</sequence>
<protein>
    <submittedName>
        <fullName evidence="2">Uncharacterized protein</fullName>
    </submittedName>
</protein>
<evidence type="ECO:0000313" key="2">
    <source>
        <dbReference type="EMBL" id="KAF9527426.1"/>
    </source>
</evidence>
<keyword evidence="3" id="KW-1185">Reference proteome</keyword>
<feature type="compositionally biased region" description="Polar residues" evidence="1">
    <location>
        <begin position="9"/>
        <end position="40"/>
    </location>
</feature>
<dbReference type="EMBL" id="MU157861">
    <property type="protein sequence ID" value="KAF9527426.1"/>
    <property type="molecule type" value="Genomic_DNA"/>
</dbReference>
<dbReference type="OrthoDB" id="3249923at2759"/>
<feature type="compositionally biased region" description="Polar residues" evidence="1">
    <location>
        <begin position="558"/>
        <end position="567"/>
    </location>
</feature>
<dbReference type="AlphaFoldDB" id="A0A9P6EDH2"/>
<feature type="compositionally biased region" description="Pro residues" evidence="1">
    <location>
        <begin position="648"/>
        <end position="664"/>
    </location>
</feature>
<feature type="region of interest" description="Disordered" evidence="1">
    <location>
        <begin position="139"/>
        <end position="172"/>
    </location>
</feature>
<evidence type="ECO:0000313" key="3">
    <source>
        <dbReference type="Proteomes" id="UP000807306"/>
    </source>
</evidence>
<proteinExistence type="predicted"/>
<gene>
    <name evidence="2" type="ORF">CPB83DRAFT_856154</name>
</gene>
<feature type="region of interest" description="Disordered" evidence="1">
    <location>
        <begin position="1"/>
        <end position="78"/>
    </location>
</feature>
<feature type="compositionally biased region" description="Low complexity" evidence="1">
    <location>
        <begin position="581"/>
        <end position="597"/>
    </location>
</feature>
<evidence type="ECO:0000256" key="1">
    <source>
        <dbReference type="SAM" id="MobiDB-lite"/>
    </source>
</evidence>
<organism evidence="2 3">
    <name type="scientific">Crepidotus variabilis</name>
    <dbReference type="NCBI Taxonomy" id="179855"/>
    <lineage>
        <taxon>Eukaryota</taxon>
        <taxon>Fungi</taxon>
        <taxon>Dikarya</taxon>
        <taxon>Basidiomycota</taxon>
        <taxon>Agaricomycotina</taxon>
        <taxon>Agaricomycetes</taxon>
        <taxon>Agaricomycetidae</taxon>
        <taxon>Agaricales</taxon>
        <taxon>Agaricineae</taxon>
        <taxon>Crepidotaceae</taxon>
        <taxon>Crepidotus</taxon>
    </lineage>
</organism>
<accession>A0A9P6EDH2</accession>
<feature type="compositionally biased region" description="Low complexity" evidence="1">
    <location>
        <begin position="608"/>
        <end position="647"/>
    </location>
</feature>
<feature type="region of interest" description="Disordered" evidence="1">
    <location>
        <begin position="198"/>
        <end position="276"/>
    </location>
</feature>
<reference evidence="2" key="1">
    <citation type="submission" date="2020-11" db="EMBL/GenBank/DDBJ databases">
        <authorList>
            <consortium name="DOE Joint Genome Institute"/>
            <person name="Ahrendt S."/>
            <person name="Riley R."/>
            <person name="Andreopoulos W."/>
            <person name="Labutti K."/>
            <person name="Pangilinan J."/>
            <person name="Ruiz-Duenas F.J."/>
            <person name="Barrasa J.M."/>
            <person name="Sanchez-Garcia M."/>
            <person name="Camarero S."/>
            <person name="Miyauchi S."/>
            <person name="Serrano A."/>
            <person name="Linde D."/>
            <person name="Babiker R."/>
            <person name="Drula E."/>
            <person name="Ayuso-Fernandez I."/>
            <person name="Pacheco R."/>
            <person name="Padilla G."/>
            <person name="Ferreira P."/>
            <person name="Barriuso J."/>
            <person name="Kellner H."/>
            <person name="Castanera R."/>
            <person name="Alfaro M."/>
            <person name="Ramirez L."/>
            <person name="Pisabarro A.G."/>
            <person name="Kuo A."/>
            <person name="Tritt A."/>
            <person name="Lipzen A."/>
            <person name="He G."/>
            <person name="Yan M."/>
            <person name="Ng V."/>
            <person name="Cullen D."/>
            <person name="Martin F."/>
            <person name="Rosso M.-N."/>
            <person name="Henrissat B."/>
            <person name="Hibbett D."/>
            <person name="Martinez A.T."/>
            <person name="Grigoriev I.V."/>
        </authorList>
    </citation>
    <scope>NUCLEOTIDE SEQUENCE</scope>
    <source>
        <strain evidence="2">CBS 506.95</strain>
    </source>
</reference>